<evidence type="ECO:0000259" key="1">
    <source>
        <dbReference type="Pfam" id="PF10544"/>
    </source>
</evidence>
<sequence>MGKKLESKIEKENSKTLDENDSCVILDIVKDTCVTLDIVKDTSASKSYFDTRNISTFKNVPVIYIGAVGVYQGKLLYKFGYTSNIEERLQQHRKTFGNQFLMLLVCKTYNNIHIESLIRSYIKVQNMQRIININGANQTELFTTDTITDVQLHIYQLIADNPIMNDNNNNNNNNNNKYSDTVLIEKEKAKVRLAKIQLEKLKITNKTHSLEVVTSSPKSICIVKRFMNECATKNDTHIHCSTLHDSFTTWFKTIEPTEIVQSNKFFIENLRNFMDVKFVKVDGKTQLGVKYIKLIEDDD</sequence>
<keyword evidence="3" id="KW-1185">Reference proteome</keyword>
<organism evidence="2">
    <name type="scientific">Bodo saltans virus</name>
    <dbReference type="NCBI Taxonomy" id="2024608"/>
    <lineage>
        <taxon>Viruses</taxon>
        <taxon>Varidnaviria</taxon>
        <taxon>Bamfordvirae</taxon>
        <taxon>Nucleocytoviricota</taxon>
        <taxon>Megaviricetes</taxon>
        <taxon>Imitervirales</taxon>
        <taxon>Mimiviridae</taxon>
        <taxon>Klosneuvirinae</taxon>
        <taxon>Theiavirus</taxon>
        <taxon>Theiavirus salishense</taxon>
    </lineage>
</organism>
<feature type="domain" description="Bacteriophage T5 Orf172 DNA-binding" evidence="1">
    <location>
        <begin position="63"/>
        <end position="145"/>
    </location>
</feature>
<reference evidence="2" key="1">
    <citation type="journal article" date="2017" name="Elife">
        <title>The kinetoplastid-infecting Bodo saltans virus (BsV), a window into the most abundant giant viruses in the sea.</title>
        <authorList>
            <person name="Deeg C.M."/>
            <person name="Chow C.-E.T."/>
            <person name="Suttle C.A."/>
        </authorList>
    </citation>
    <scope>NUCLEOTIDE SEQUENCE</scope>
    <source>
        <strain evidence="2">NG1</strain>
    </source>
</reference>
<evidence type="ECO:0000313" key="3">
    <source>
        <dbReference type="Proteomes" id="UP000240325"/>
    </source>
</evidence>
<gene>
    <name evidence="2" type="ORF">BMW23_0586</name>
</gene>
<dbReference type="Pfam" id="PF10544">
    <property type="entry name" value="T5orf172"/>
    <property type="match status" value="1"/>
</dbReference>
<name>A0A2H4UUN4_9VIRU</name>
<dbReference type="EMBL" id="MF782455">
    <property type="protein sequence ID" value="ATZ80632.1"/>
    <property type="molecule type" value="Genomic_DNA"/>
</dbReference>
<dbReference type="InterPro" id="IPR018306">
    <property type="entry name" value="Phage_T5_Orf172_DNA-bd"/>
</dbReference>
<dbReference type="Proteomes" id="UP000240325">
    <property type="component" value="Segment"/>
</dbReference>
<proteinExistence type="predicted"/>
<evidence type="ECO:0000313" key="2">
    <source>
        <dbReference type="EMBL" id="ATZ80632.1"/>
    </source>
</evidence>
<protein>
    <recommendedName>
        <fullName evidence="1">Bacteriophage T5 Orf172 DNA-binding domain-containing protein</fullName>
    </recommendedName>
</protein>
<accession>A0A2H4UUN4</accession>